<accession>A0ABV9YBM0</accession>
<protein>
    <submittedName>
        <fullName evidence="2">CHAT domain-containing protein</fullName>
    </submittedName>
</protein>
<evidence type="ECO:0000259" key="1">
    <source>
        <dbReference type="Pfam" id="PF12770"/>
    </source>
</evidence>
<dbReference type="RefSeq" id="WP_344036324.1">
    <property type="nucleotide sequence ID" value="NZ_BAAAKE010000004.1"/>
</dbReference>
<proteinExistence type="predicted"/>
<organism evidence="2 3">
    <name type="scientific">Saccharothrix xinjiangensis</name>
    <dbReference type="NCBI Taxonomy" id="204798"/>
    <lineage>
        <taxon>Bacteria</taxon>
        <taxon>Bacillati</taxon>
        <taxon>Actinomycetota</taxon>
        <taxon>Actinomycetes</taxon>
        <taxon>Pseudonocardiales</taxon>
        <taxon>Pseudonocardiaceae</taxon>
        <taxon>Saccharothrix</taxon>
    </lineage>
</organism>
<evidence type="ECO:0000313" key="3">
    <source>
        <dbReference type="Proteomes" id="UP001595833"/>
    </source>
</evidence>
<dbReference type="Pfam" id="PF12770">
    <property type="entry name" value="CHAT"/>
    <property type="match status" value="1"/>
</dbReference>
<reference evidence="3" key="1">
    <citation type="journal article" date="2019" name="Int. J. Syst. Evol. Microbiol.">
        <title>The Global Catalogue of Microorganisms (GCM) 10K type strain sequencing project: providing services to taxonomists for standard genome sequencing and annotation.</title>
        <authorList>
            <consortium name="The Broad Institute Genomics Platform"/>
            <consortium name="The Broad Institute Genome Sequencing Center for Infectious Disease"/>
            <person name="Wu L."/>
            <person name="Ma J."/>
        </authorList>
    </citation>
    <scope>NUCLEOTIDE SEQUENCE [LARGE SCALE GENOMIC DNA]</scope>
    <source>
        <strain evidence="3">KCTC 12848</strain>
    </source>
</reference>
<name>A0ABV9YBM0_9PSEU</name>
<keyword evidence="3" id="KW-1185">Reference proteome</keyword>
<comment type="caution">
    <text evidence="2">The sequence shown here is derived from an EMBL/GenBank/DDBJ whole genome shotgun (WGS) entry which is preliminary data.</text>
</comment>
<gene>
    <name evidence="2" type="ORF">ACFPFM_30320</name>
</gene>
<dbReference type="Proteomes" id="UP001595833">
    <property type="component" value="Unassembled WGS sequence"/>
</dbReference>
<feature type="domain" description="CHAT" evidence="1">
    <location>
        <begin position="343"/>
        <end position="534"/>
    </location>
</feature>
<sequence length="547" mass="57507">MTPERAHALLNRAEALLSTGLVREANAVLRAAVTARLPEALLLAARCALRDDDVIAARALAAEAEASSRAEDRPFLVPVARALALRAGAPGSAGCGAPGSASAVAAACDEQGHHDDAAELRLALAPEEAAARRHRGTARSRAVGWLARARLATSRRDAVAACRAGLALTDTPAPAHTLTDTRGDLVDIALDHALTSRDARAALHWGERRRAAPPAPTPEVGEVRAELRLARVRGEHDRIAYLEREVRRLSFAAGATRDPAVPLPDVVGALGDRALLMFISHRGRLVAVSVAGGRVRLHDCGDARTAARHVRAISLATASPAVAGPPGTGSAAPHAVAALDGLLRPAGERELVIVPSPELARVPWAALPSARGRAVSVAPSASCWSRAASRPLALDKRLWVAGPDLRHAWREVEALQQLHGGWFRSAVDDVLTAMAHVDVAHIAAHGVRQDELFSYLQLDDGPLHGHDLDDLTKVPPIVVLSACESGLARILLRRGARVVVESVRPVPDDRVVDLMIDLHAGLKHPAQALADAQARHGDLGFVCVGAG</sequence>
<evidence type="ECO:0000313" key="2">
    <source>
        <dbReference type="EMBL" id="MFC5058031.1"/>
    </source>
</evidence>
<dbReference type="EMBL" id="JBHSJB010000028">
    <property type="protein sequence ID" value="MFC5058031.1"/>
    <property type="molecule type" value="Genomic_DNA"/>
</dbReference>
<dbReference type="InterPro" id="IPR024983">
    <property type="entry name" value="CHAT_dom"/>
</dbReference>